<dbReference type="CDD" id="cd19084">
    <property type="entry name" value="AKR_AKR11B1-like"/>
    <property type="match status" value="1"/>
</dbReference>
<dbReference type="EMBL" id="VMNW02000017">
    <property type="protein sequence ID" value="KAA9161398.1"/>
    <property type="molecule type" value="Genomic_DNA"/>
</dbReference>
<sequence length="324" mass="35814">MRTTTLGRSGLDVSRIAFGTWQLGGDWGSFDEDAAMAAIRHARELGVNFFDTAQAYGFGKSEALLGRALREELKRDRDSVVIATKGGINPGSERPRDARRAWLRQGVEESLRYLEIDHIDLYQVHWPDENTPAEETATALQELVDEGKIRHVGVSNYNSAQLAEFDRTRPVETLQPPYHLLRREIEEDPLPYCREHEIGVLVYSPLGSGLLTGSLTADAKFEASDWRSNSSAFQGENLRRNVEVVGELQEFAKDRGVTVSQLAIAWTLHQPGVHVAIVGARRAKNIEDSLGAADVDLTRDELAEIERITARGVQVSGASPEGIA</sequence>
<comment type="caution">
    <text evidence="3">The sequence shown here is derived from an EMBL/GenBank/DDBJ whole genome shotgun (WGS) entry which is preliminary data.</text>
</comment>
<name>A0A5N0V7G1_9PSEU</name>
<gene>
    <name evidence="3" type="ORF">FPZ12_014765</name>
</gene>
<dbReference type="AlphaFoldDB" id="A0A5N0V7G1"/>
<dbReference type="PROSITE" id="PS00062">
    <property type="entry name" value="ALDOKETO_REDUCTASE_2"/>
    <property type="match status" value="1"/>
</dbReference>
<dbReference type="RefSeq" id="WP_144748407.1">
    <property type="nucleotide sequence ID" value="NZ_VMNW02000017.1"/>
</dbReference>
<evidence type="ECO:0000313" key="4">
    <source>
        <dbReference type="Proteomes" id="UP000319769"/>
    </source>
</evidence>
<protein>
    <submittedName>
        <fullName evidence="3">Aldo/keto reductase</fullName>
    </submittedName>
</protein>
<dbReference type="PANTHER" id="PTHR43364">
    <property type="entry name" value="NADH-SPECIFIC METHYLGLYOXAL REDUCTASE-RELATED"/>
    <property type="match status" value="1"/>
</dbReference>
<organism evidence="3 4">
    <name type="scientific">Amycolatopsis acidicola</name>
    <dbReference type="NCBI Taxonomy" id="2596893"/>
    <lineage>
        <taxon>Bacteria</taxon>
        <taxon>Bacillati</taxon>
        <taxon>Actinomycetota</taxon>
        <taxon>Actinomycetes</taxon>
        <taxon>Pseudonocardiales</taxon>
        <taxon>Pseudonocardiaceae</taxon>
        <taxon>Amycolatopsis</taxon>
    </lineage>
</organism>
<keyword evidence="4" id="KW-1185">Reference proteome</keyword>
<keyword evidence="1" id="KW-0560">Oxidoreductase</keyword>
<dbReference type="InterPro" id="IPR050523">
    <property type="entry name" value="AKR_Detox_Biosynth"/>
</dbReference>
<dbReference type="GO" id="GO:0005829">
    <property type="term" value="C:cytosol"/>
    <property type="evidence" value="ECO:0007669"/>
    <property type="project" value="TreeGrafter"/>
</dbReference>
<dbReference type="InterPro" id="IPR023210">
    <property type="entry name" value="NADP_OxRdtase_dom"/>
</dbReference>
<evidence type="ECO:0000256" key="1">
    <source>
        <dbReference type="ARBA" id="ARBA00023002"/>
    </source>
</evidence>
<dbReference type="FunFam" id="3.20.20.100:FF:000004">
    <property type="entry name" value="Oxidoreductase, aldo/keto reductase"/>
    <property type="match status" value="1"/>
</dbReference>
<feature type="domain" description="NADP-dependent oxidoreductase" evidence="2">
    <location>
        <begin position="15"/>
        <end position="308"/>
    </location>
</feature>
<evidence type="ECO:0000313" key="3">
    <source>
        <dbReference type="EMBL" id="KAA9161398.1"/>
    </source>
</evidence>
<evidence type="ECO:0000259" key="2">
    <source>
        <dbReference type="Pfam" id="PF00248"/>
    </source>
</evidence>
<dbReference type="InterPro" id="IPR036812">
    <property type="entry name" value="NAD(P)_OxRdtase_dom_sf"/>
</dbReference>
<dbReference type="PANTHER" id="PTHR43364:SF4">
    <property type="entry name" value="NAD(P)-LINKED OXIDOREDUCTASE SUPERFAMILY PROTEIN"/>
    <property type="match status" value="1"/>
</dbReference>
<dbReference type="SUPFAM" id="SSF51430">
    <property type="entry name" value="NAD(P)-linked oxidoreductase"/>
    <property type="match status" value="1"/>
</dbReference>
<reference evidence="3" key="1">
    <citation type="submission" date="2019-09" db="EMBL/GenBank/DDBJ databases">
        <authorList>
            <person name="Teo W.F.A."/>
            <person name="Duangmal K."/>
        </authorList>
    </citation>
    <scope>NUCLEOTIDE SEQUENCE [LARGE SCALE GENOMIC DNA]</scope>
    <source>
        <strain evidence="3">K81G1</strain>
    </source>
</reference>
<dbReference type="OrthoDB" id="9768793at2"/>
<dbReference type="Proteomes" id="UP000319769">
    <property type="component" value="Unassembled WGS sequence"/>
</dbReference>
<dbReference type="InterPro" id="IPR018170">
    <property type="entry name" value="Aldo/ket_reductase_CS"/>
</dbReference>
<proteinExistence type="predicted"/>
<accession>A0A5N0V7G1</accession>
<dbReference type="Pfam" id="PF00248">
    <property type="entry name" value="Aldo_ket_red"/>
    <property type="match status" value="1"/>
</dbReference>
<dbReference type="GO" id="GO:0016491">
    <property type="term" value="F:oxidoreductase activity"/>
    <property type="evidence" value="ECO:0007669"/>
    <property type="project" value="UniProtKB-KW"/>
</dbReference>
<dbReference type="Gene3D" id="3.20.20.100">
    <property type="entry name" value="NADP-dependent oxidoreductase domain"/>
    <property type="match status" value="1"/>
</dbReference>